<keyword evidence="2" id="KW-1185">Reference proteome</keyword>
<reference evidence="1" key="2">
    <citation type="journal article" date="2023" name="Infect Dis Poverty">
        <title>Chromosome-scale genome of the human blood fluke Schistosoma mekongi and its implications for public health.</title>
        <authorList>
            <person name="Zhou M."/>
            <person name="Xu L."/>
            <person name="Xu D."/>
            <person name="Chen W."/>
            <person name="Khan J."/>
            <person name="Hu Y."/>
            <person name="Huang H."/>
            <person name="Wei H."/>
            <person name="Zhang Y."/>
            <person name="Chusongsang P."/>
            <person name="Tanasarnprasert K."/>
            <person name="Hu X."/>
            <person name="Limpanont Y."/>
            <person name="Lv Z."/>
        </authorList>
    </citation>
    <scope>NUCLEOTIDE SEQUENCE</scope>
    <source>
        <strain evidence="1">LV_2022a</strain>
    </source>
</reference>
<comment type="caution">
    <text evidence="1">The sequence shown here is derived from an EMBL/GenBank/DDBJ whole genome shotgun (WGS) entry which is preliminary data.</text>
</comment>
<proteinExistence type="predicted"/>
<name>A0AAE2D284_SCHME</name>
<reference evidence="1" key="1">
    <citation type="submission" date="2022-04" db="EMBL/GenBank/DDBJ databases">
        <authorList>
            <person name="Xu L."/>
            <person name="Lv Z."/>
        </authorList>
    </citation>
    <scope>NUCLEOTIDE SEQUENCE</scope>
    <source>
        <strain evidence="1">LV_2022a</strain>
    </source>
</reference>
<accession>A0AAE2D284</accession>
<dbReference type="EMBL" id="JALJAT010000006">
    <property type="protein sequence ID" value="KAK4468444.1"/>
    <property type="molecule type" value="Genomic_DNA"/>
</dbReference>
<evidence type="ECO:0000313" key="1">
    <source>
        <dbReference type="EMBL" id="KAK4468444.1"/>
    </source>
</evidence>
<dbReference type="Proteomes" id="UP001292079">
    <property type="component" value="Unassembled WGS sequence"/>
</dbReference>
<sequence length="154" mass="17943">MPSVYYHYFLTSCLRFQPISWKSLNRHYGNSPSTLEHFAKIQELADRFPSDTCDRKVTLKGEIKRRVTECLSKPTQEIDTKFWEEEYQSLLRILKNYHRDNYRFPSGLSVGSNKPGGSAIAATGADLYECRRIIIERDVKQGSLLTRILSRFIM</sequence>
<organism evidence="1 2">
    <name type="scientific">Schistosoma mekongi</name>
    <name type="common">Parasitic worm</name>
    <dbReference type="NCBI Taxonomy" id="38744"/>
    <lineage>
        <taxon>Eukaryota</taxon>
        <taxon>Metazoa</taxon>
        <taxon>Spiralia</taxon>
        <taxon>Lophotrochozoa</taxon>
        <taxon>Platyhelminthes</taxon>
        <taxon>Trematoda</taxon>
        <taxon>Digenea</taxon>
        <taxon>Strigeidida</taxon>
        <taxon>Schistosomatoidea</taxon>
        <taxon>Schistosomatidae</taxon>
        <taxon>Schistosoma</taxon>
    </lineage>
</organism>
<protein>
    <submittedName>
        <fullName evidence="1">Uncharacterized protein</fullName>
    </submittedName>
</protein>
<evidence type="ECO:0000313" key="2">
    <source>
        <dbReference type="Proteomes" id="UP001292079"/>
    </source>
</evidence>
<dbReference type="Pfam" id="PF20180">
    <property type="entry name" value="UQCC2_CBP6"/>
    <property type="match status" value="1"/>
</dbReference>
<gene>
    <name evidence="1" type="ORF">MN116_007650</name>
</gene>
<dbReference type="AlphaFoldDB" id="A0AAE2D284"/>